<keyword evidence="2" id="KW-1185">Reference proteome</keyword>
<dbReference type="Gramene" id="GBG61254">
    <property type="protein sequence ID" value="GBG61254"/>
    <property type="gene ID" value="CBR_g19786"/>
</dbReference>
<accession>A0A388JTX2</accession>
<sequence>MRLFCRPSPILAPFVSSRQVSGTVAPVCRRSCRARVCWFRKEQHTFVDSGGSLDLPYPLTQALPVLSVFLFPTALAGGLSSISLGNTKCGTVIESASQWLHSE</sequence>
<evidence type="ECO:0000313" key="1">
    <source>
        <dbReference type="EMBL" id="GBG61254.1"/>
    </source>
</evidence>
<dbReference type="Proteomes" id="UP000265515">
    <property type="component" value="Unassembled WGS sequence"/>
</dbReference>
<dbReference type="AlphaFoldDB" id="A0A388JTX2"/>
<protein>
    <submittedName>
        <fullName evidence="1">Uncharacterized protein</fullName>
    </submittedName>
</protein>
<comment type="caution">
    <text evidence="1">The sequence shown here is derived from an EMBL/GenBank/DDBJ whole genome shotgun (WGS) entry which is preliminary data.</text>
</comment>
<gene>
    <name evidence="1" type="ORF">CBR_g19786</name>
</gene>
<evidence type="ECO:0000313" key="2">
    <source>
        <dbReference type="Proteomes" id="UP000265515"/>
    </source>
</evidence>
<proteinExistence type="predicted"/>
<name>A0A388JTX2_CHABU</name>
<reference evidence="1 2" key="1">
    <citation type="journal article" date="2018" name="Cell">
        <title>The Chara Genome: Secondary Complexity and Implications for Plant Terrestrialization.</title>
        <authorList>
            <person name="Nishiyama T."/>
            <person name="Sakayama H."/>
            <person name="Vries J.D."/>
            <person name="Buschmann H."/>
            <person name="Saint-Marcoux D."/>
            <person name="Ullrich K.K."/>
            <person name="Haas F.B."/>
            <person name="Vanderstraeten L."/>
            <person name="Becker D."/>
            <person name="Lang D."/>
            <person name="Vosolsobe S."/>
            <person name="Rombauts S."/>
            <person name="Wilhelmsson P.K.I."/>
            <person name="Janitza P."/>
            <person name="Kern R."/>
            <person name="Heyl A."/>
            <person name="Rumpler F."/>
            <person name="Villalobos L.I.A.C."/>
            <person name="Clay J.M."/>
            <person name="Skokan R."/>
            <person name="Toyoda A."/>
            <person name="Suzuki Y."/>
            <person name="Kagoshima H."/>
            <person name="Schijlen E."/>
            <person name="Tajeshwar N."/>
            <person name="Catarino B."/>
            <person name="Hetherington A.J."/>
            <person name="Saltykova A."/>
            <person name="Bonnot C."/>
            <person name="Breuninger H."/>
            <person name="Symeonidi A."/>
            <person name="Radhakrishnan G.V."/>
            <person name="Van Nieuwerburgh F."/>
            <person name="Deforce D."/>
            <person name="Chang C."/>
            <person name="Karol K.G."/>
            <person name="Hedrich R."/>
            <person name="Ulvskov P."/>
            <person name="Glockner G."/>
            <person name="Delwiche C.F."/>
            <person name="Petrasek J."/>
            <person name="Van de Peer Y."/>
            <person name="Friml J."/>
            <person name="Beilby M."/>
            <person name="Dolan L."/>
            <person name="Kohara Y."/>
            <person name="Sugano S."/>
            <person name="Fujiyama A."/>
            <person name="Delaux P.-M."/>
            <person name="Quint M."/>
            <person name="TheiBen G."/>
            <person name="Hagemann M."/>
            <person name="Harholt J."/>
            <person name="Dunand C."/>
            <person name="Zachgo S."/>
            <person name="Langdale J."/>
            <person name="Maumus F."/>
            <person name="Straeten D.V.D."/>
            <person name="Gould S.B."/>
            <person name="Rensing S.A."/>
        </authorList>
    </citation>
    <scope>NUCLEOTIDE SEQUENCE [LARGE SCALE GENOMIC DNA]</scope>
    <source>
        <strain evidence="1 2">S276</strain>
    </source>
</reference>
<dbReference type="EMBL" id="BFEA01000018">
    <property type="protein sequence ID" value="GBG61254.1"/>
    <property type="molecule type" value="Genomic_DNA"/>
</dbReference>
<organism evidence="1 2">
    <name type="scientific">Chara braunii</name>
    <name type="common">Braun's stonewort</name>
    <dbReference type="NCBI Taxonomy" id="69332"/>
    <lineage>
        <taxon>Eukaryota</taxon>
        <taxon>Viridiplantae</taxon>
        <taxon>Streptophyta</taxon>
        <taxon>Charophyceae</taxon>
        <taxon>Charales</taxon>
        <taxon>Characeae</taxon>
        <taxon>Chara</taxon>
    </lineage>
</organism>